<keyword evidence="1" id="KW-0460">Magnesium</keyword>
<evidence type="ECO:0000313" key="4">
    <source>
        <dbReference type="Proteomes" id="UP000254508"/>
    </source>
</evidence>
<dbReference type="Pfam" id="PF12804">
    <property type="entry name" value="NTP_transf_3"/>
    <property type="match status" value="1"/>
</dbReference>
<accession>A0A345YCT6</accession>
<dbReference type="SUPFAM" id="SSF53448">
    <property type="entry name" value="Nucleotide-diphospho-sugar transferases"/>
    <property type="match status" value="1"/>
</dbReference>
<dbReference type="EMBL" id="CP031357">
    <property type="protein sequence ID" value="AXK41738.1"/>
    <property type="molecule type" value="Genomic_DNA"/>
</dbReference>
<dbReference type="GO" id="GO:0016779">
    <property type="term" value="F:nucleotidyltransferase activity"/>
    <property type="evidence" value="ECO:0007669"/>
    <property type="project" value="UniProtKB-ARBA"/>
</dbReference>
<dbReference type="Gene3D" id="3.90.550.10">
    <property type="entry name" value="Spore Coat Polysaccharide Biosynthesis Protein SpsA, Chain A"/>
    <property type="match status" value="1"/>
</dbReference>
<dbReference type="InterPro" id="IPR029044">
    <property type="entry name" value="Nucleotide-diphossugar_trans"/>
</dbReference>
<gene>
    <name evidence="3" type="ORF">DVR09_04750</name>
</gene>
<name>A0A345YCT6_9SPHN</name>
<organism evidence="3 4">
    <name type="scientific">Erythrobacter aureus</name>
    <dbReference type="NCBI Taxonomy" id="2182384"/>
    <lineage>
        <taxon>Bacteria</taxon>
        <taxon>Pseudomonadati</taxon>
        <taxon>Pseudomonadota</taxon>
        <taxon>Alphaproteobacteria</taxon>
        <taxon>Sphingomonadales</taxon>
        <taxon>Erythrobacteraceae</taxon>
        <taxon>Erythrobacter/Porphyrobacter group</taxon>
        <taxon>Erythrobacter</taxon>
    </lineage>
</organism>
<feature type="domain" description="MobA-like NTP transferase" evidence="2">
    <location>
        <begin position="12"/>
        <end position="147"/>
    </location>
</feature>
<reference evidence="4" key="1">
    <citation type="submission" date="2018-07" db="EMBL/GenBank/DDBJ databases">
        <title>Genome sequence of Erythrobacter strain YH-07, an antagonistic bacterium isolated from Yellow Sea.</title>
        <authorList>
            <person name="Tang T."/>
            <person name="Liu Q."/>
            <person name="Sun X."/>
        </authorList>
    </citation>
    <scope>NUCLEOTIDE SEQUENCE [LARGE SCALE GENOMIC DNA]</scope>
    <source>
        <strain evidence="4">YH-07</strain>
    </source>
</reference>
<dbReference type="InterPro" id="IPR025877">
    <property type="entry name" value="MobA-like_NTP_Trfase"/>
</dbReference>
<evidence type="ECO:0000313" key="3">
    <source>
        <dbReference type="EMBL" id="AXK41738.1"/>
    </source>
</evidence>
<dbReference type="Proteomes" id="UP000254508">
    <property type="component" value="Chromosome"/>
</dbReference>
<protein>
    <recommendedName>
        <fullName evidence="2">MobA-like NTP transferase domain-containing protein</fullName>
    </recommendedName>
</protein>
<evidence type="ECO:0000256" key="1">
    <source>
        <dbReference type="ARBA" id="ARBA00022842"/>
    </source>
</evidence>
<keyword evidence="4" id="KW-1185">Reference proteome</keyword>
<sequence length="269" mass="28808">MTDENKGKVTALIMAGKRSGVLDPLAERAGVAQKCVVPVGGMPMIERVVMNVAASPRIGEIRVVAHEPDEIAAIPSIAKLVDEGRVVFKPGAFNLVDSVFAGAEGASYPILITTADNCLWLPEDFTEFADKAIASGAGAAAALARKEDVIAADPQGQAKFYEFSDGGYSNCNAYWIGNAKALSAAEIMRGGGQFVKFPSRIAKAFGVVNLIRFFLGWGTKEKLFAQVSRRFGFTLKPLVMSHGYCAIDVDNERTFDVTEKLLVKRLATA</sequence>
<evidence type="ECO:0000259" key="2">
    <source>
        <dbReference type="Pfam" id="PF12804"/>
    </source>
</evidence>
<dbReference type="KEGG" id="err:DVR09_04750"/>
<dbReference type="AlphaFoldDB" id="A0A345YCT6"/>
<dbReference type="OrthoDB" id="7400486at2"/>
<proteinExistence type="predicted"/>